<evidence type="ECO:0000313" key="2">
    <source>
        <dbReference type="Proteomes" id="UP001175271"/>
    </source>
</evidence>
<protein>
    <submittedName>
        <fullName evidence="1">Uncharacterized protein</fullName>
    </submittedName>
</protein>
<dbReference type="AlphaFoldDB" id="A0AA39LY60"/>
<evidence type="ECO:0000313" key="1">
    <source>
        <dbReference type="EMBL" id="KAK0413644.1"/>
    </source>
</evidence>
<organism evidence="1 2">
    <name type="scientific">Steinernema hermaphroditum</name>
    <dbReference type="NCBI Taxonomy" id="289476"/>
    <lineage>
        <taxon>Eukaryota</taxon>
        <taxon>Metazoa</taxon>
        <taxon>Ecdysozoa</taxon>
        <taxon>Nematoda</taxon>
        <taxon>Chromadorea</taxon>
        <taxon>Rhabditida</taxon>
        <taxon>Tylenchina</taxon>
        <taxon>Panagrolaimomorpha</taxon>
        <taxon>Strongyloidoidea</taxon>
        <taxon>Steinernematidae</taxon>
        <taxon>Steinernema</taxon>
    </lineage>
</organism>
<gene>
    <name evidence="1" type="ORF">QR680_006922</name>
</gene>
<keyword evidence="2" id="KW-1185">Reference proteome</keyword>
<name>A0AA39LY60_9BILA</name>
<proteinExistence type="predicted"/>
<reference evidence="1" key="1">
    <citation type="submission" date="2023-06" db="EMBL/GenBank/DDBJ databases">
        <title>Genomic analysis of the entomopathogenic nematode Steinernema hermaphroditum.</title>
        <authorList>
            <person name="Schwarz E.M."/>
            <person name="Heppert J.K."/>
            <person name="Baniya A."/>
            <person name="Schwartz H.T."/>
            <person name="Tan C.-H."/>
            <person name="Antoshechkin I."/>
            <person name="Sternberg P.W."/>
            <person name="Goodrich-Blair H."/>
            <person name="Dillman A.R."/>
        </authorList>
    </citation>
    <scope>NUCLEOTIDE SEQUENCE</scope>
    <source>
        <strain evidence="1">PS9179</strain>
        <tissue evidence="1">Whole animal</tissue>
    </source>
</reference>
<dbReference type="Proteomes" id="UP001175271">
    <property type="component" value="Unassembled WGS sequence"/>
</dbReference>
<sequence length="80" mass="8960">MVDMTPSNTGPSIQSIAEQILAMEPQLNVEVPVPPEFAAFIAEQERRADAIDEEVFDLIADLQINEMIRSIAMELFQDLL</sequence>
<accession>A0AA39LY60</accession>
<comment type="caution">
    <text evidence="1">The sequence shown here is derived from an EMBL/GenBank/DDBJ whole genome shotgun (WGS) entry which is preliminary data.</text>
</comment>
<dbReference type="EMBL" id="JAUCMV010000003">
    <property type="protein sequence ID" value="KAK0413644.1"/>
    <property type="molecule type" value="Genomic_DNA"/>
</dbReference>